<evidence type="ECO:0000259" key="8">
    <source>
        <dbReference type="Pfam" id="PF13439"/>
    </source>
</evidence>
<protein>
    <recommendedName>
        <fullName evidence="11">GtrA-like protein domain-containing protein</fullName>
    </recommendedName>
</protein>
<dbReference type="GO" id="GO:0016020">
    <property type="term" value="C:membrane"/>
    <property type="evidence" value="ECO:0007669"/>
    <property type="project" value="UniProtKB-SubCell"/>
</dbReference>
<dbReference type="GO" id="GO:0016757">
    <property type="term" value="F:glycosyltransferase activity"/>
    <property type="evidence" value="ECO:0007669"/>
    <property type="project" value="InterPro"/>
</dbReference>
<evidence type="ECO:0000256" key="3">
    <source>
        <dbReference type="ARBA" id="ARBA00022989"/>
    </source>
</evidence>
<dbReference type="Pfam" id="PF00534">
    <property type="entry name" value="Glycos_transf_1"/>
    <property type="match status" value="1"/>
</dbReference>
<evidence type="ECO:0000256" key="1">
    <source>
        <dbReference type="ARBA" id="ARBA00004141"/>
    </source>
</evidence>
<feature type="transmembrane region" description="Helical" evidence="5">
    <location>
        <begin position="59"/>
        <end position="79"/>
    </location>
</feature>
<dbReference type="GO" id="GO:0000271">
    <property type="term" value="P:polysaccharide biosynthetic process"/>
    <property type="evidence" value="ECO:0007669"/>
    <property type="project" value="InterPro"/>
</dbReference>
<feature type="transmembrane region" description="Helical" evidence="5">
    <location>
        <begin position="125"/>
        <end position="145"/>
    </location>
</feature>
<feature type="domain" description="Glycosyl transferase family 1" evidence="6">
    <location>
        <begin position="351"/>
        <end position="505"/>
    </location>
</feature>
<feature type="transmembrane region" description="Helical" evidence="5">
    <location>
        <begin position="99"/>
        <end position="119"/>
    </location>
</feature>
<dbReference type="InterPro" id="IPR001296">
    <property type="entry name" value="Glyco_trans_1"/>
</dbReference>
<feature type="domain" description="Glycosyltransferase subfamily 4-like N-terminal" evidence="8">
    <location>
        <begin position="197"/>
        <end position="344"/>
    </location>
</feature>
<dbReference type="AlphaFoldDB" id="A0A2H0REQ8"/>
<dbReference type="Gene3D" id="3.40.50.2000">
    <property type="entry name" value="Glycogen Phosphorylase B"/>
    <property type="match status" value="2"/>
</dbReference>
<accession>A0A2H0REQ8</accession>
<feature type="domain" description="GtrA/DPMS transmembrane" evidence="7">
    <location>
        <begin position="34"/>
        <end position="150"/>
    </location>
</feature>
<comment type="subcellular location">
    <subcellularLocation>
        <location evidence="1">Membrane</location>
        <topology evidence="1">Multi-pass membrane protein</topology>
    </subcellularLocation>
</comment>
<proteinExistence type="predicted"/>
<evidence type="ECO:0000313" key="9">
    <source>
        <dbReference type="EMBL" id="PIR44947.1"/>
    </source>
</evidence>
<gene>
    <name evidence="9" type="ORF">COV10_01945</name>
</gene>
<comment type="caution">
    <text evidence="9">The sequence shown here is derived from an EMBL/GenBank/DDBJ whole genome shotgun (WGS) entry which is preliminary data.</text>
</comment>
<sequence>MVMILRLYEWLRRFLATTYPRLFPYLDRHKRIIKYGIAGGTAGVTDLALLYFFTEVAGFHYLFSSTLAFVVAFAISFFLQKLWTFRDDSMERVHTQAIIYLMVALANLGMNTLLMYLLVSLSGLWYIFAQVVASLAIASYTFFINKLYIFRKRHREDSNDVQLSAQNSSATTPLTILLAAAQYPPAAGGPPLHAHTYFTRFPEHGFRVRKEVFADLLWLPFGVRQAVYLLRVLRSSLGVDAIYSFDASSSGWAAFITAFVLRKPLIYRVGGDRVWELVAERGDTRLSVRAWYASGAHRRRAMYWLTKFSLHRADVIIVTTELLVELYREWYGIPSARLRVVTNPLPEKIEEGFVEAKQSLVFSSRLVAYKNLDTVIRALAGLRREFPRLSLVLIGDGPERERLEELVAEGGNEQAVHFLGKTGEDVPLLETRACLATIAPAASEFCPNYVLRGIAYGKPFLISREHGLPFKVPEEYLIDPDNPQAIVAKIRALLSEEGYLRAKQWIANLDYKQTWEDVIRENVKIIRELVG</sequence>
<dbReference type="CDD" id="cd03801">
    <property type="entry name" value="GT4_PimA-like"/>
    <property type="match status" value="1"/>
</dbReference>
<dbReference type="Pfam" id="PF13439">
    <property type="entry name" value="Glyco_transf_4"/>
    <property type="match status" value="1"/>
</dbReference>
<evidence type="ECO:0000259" key="7">
    <source>
        <dbReference type="Pfam" id="PF04138"/>
    </source>
</evidence>
<evidence type="ECO:0000256" key="2">
    <source>
        <dbReference type="ARBA" id="ARBA00022692"/>
    </source>
</evidence>
<organism evidence="9 10">
    <name type="scientific">Candidatus Vogelbacteria bacterium CG10_big_fil_rev_8_21_14_0_10_51_16</name>
    <dbReference type="NCBI Taxonomy" id="1975045"/>
    <lineage>
        <taxon>Bacteria</taxon>
        <taxon>Candidatus Vogeliibacteriota</taxon>
    </lineage>
</organism>
<dbReference type="InterPro" id="IPR028098">
    <property type="entry name" value="Glyco_trans_4-like_N"/>
</dbReference>
<keyword evidence="3 5" id="KW-1133">Transmembrane helix</keyword>
<keyword evidence="2 5" id="KW-0812">Transmembrane</keyword>
<dbReference type="Proteomes" id="UP000228767">
    <property type="component" value="Unassembled WGS sequence"/>
</dbReference>
<feature type="transmembrane region" description="Helical" evidence="5">
    <location>
        <begin position="32"/>
        <end position="53"/>
    </location>
</feature>
<evidence type="ECO:0008006" key="11">
    <source>
        <dbReference type="Google" id="ProtNLM"/>
    </source>
</evidence>
<name>A0A2H0REQ8_9BACT</name>
<dbReference type="Pfam" id="PF04138">
    <property type="entry name" value="GtrA_DPMS_TM"/>
    <property type="match status" value="1"/>
</dbReference>
<dbReference type="SUPFAM" id="SSF53756">
    <property type="entry name" value="UDP-Glycosyltransferase/glycogen phosphorylase"/>
    <property type="match status" value="1"/>
</dbReference>
<evidence type="ECO:0000256" key="4">
    <source>
        <dbReference type="ARBA" id="ARBA00023136"/>
    </source>
</evidence>
<evidence type="ECO:0000313" key="10">
    <source>
        <dbReference type="Proteomes" id="UP000228767"/>
    </source>
</evidence>
<keyword evidence="4 5" id="KW-0472">Membrane</keyword>
<dbReference type="EMBL" id="PCYI01000014">
    <property type="protein sequence ID" value="PIR44947.1"/>
    <property type="molecule type" value="Genomic_DNA"/>
</dbReference>
<dbReference type="InterPro" id="IPR007267">
    <property type="entry name" value="GtrA_DPMS_TM"/>
</dbReference>
<evidence type="ECO:0000256" key="5">
    <source>
        <dbReference type="SAM" id="Phobius"/>
    </source>
</evidence>
<reference evidence="9 10" key="1">
    <citation type="submission" date="2017-09" db="EMBL/GenBank/DDBJ databases">
        <title>Depth-based differentiation of microbial function through sediment-hosted aquifers and enrichment of novel symbionts in the deep terrestrial subsurface.</title>
        <authorList>
            <person name="Probst A.J."/>
            <person name="Ladd B."/>
            <person name="Jarett J.K."/>
            <person name="Geller-Mcgrath D.E."/>
            <person name="Sieber C.M."/>
            <person name="Emerson J.B."/>
            <person name="Anantharaman K."/>
            <person name="Thomas B.C."/>
            <person name="Malmstrom R."/>
            <person name="Stieglmeier M."/>
            <person name="Klingl A."/>
            <person name="Woyke T."/>
            <person name="Ryan C.M."/>
            <person name="Banfield J.F."/>
        </authorList>
    </citation>
    <scope>NUCLEOTIDE SEQUENCE [LARGE SCALE GENOMIC DNA]</scope>
    <source>
        <strain evidence="9">CG10_big_fil_rev_8_21_14_0_10_51_16</strain>
    </source>
</reference>
<dbReference type="PANTHER" id="PTHR12526">
    <property type="entry name" value="GLYCOSYLTRANSFERASE"/>
    <property type="match status" value="1"/>
</dbReference>
<evidence type="ECO:0000259" key="6">
    <source>
        <dbReference type="Pfam" id="PF00534"/>
    </source>
</evidence>